<accession>A0AAE3G7C2</accession>
<proteinExistence type="inferred from homology"/>
<feature type="transmembrane region" description="Helical" evidence="7">
    <location>
        <begin position="142"/>
        <end position="167"/>
    </location>
</feature>
<dbReference type="GO" id="GO:0005886">
    <property type="term" value="C:plasma membrane"/>
    <property type="evidence" value="ECO:0007669"/>
    <property type="project" value="UniProtKB-SubCell"/>
</dbReference>
<feature type="domain" description="VTT" evidence="8">
    <location>
        <begin position="36"/>
        <end position="159"/>
    </location>
</feature>
<dbReference type="Proteomes" id="UP001205843">
    <property type="component" value="Unassembled WGS sequence"/>
</dbReference>
<evidence type="ECO:0000256" key="6">
    <source>
        <dbReference type="ARBA" id="ARBA00023136"/>
    </source>
</evidence>
<keyword evidence="6 7" id="KW-0472">Membrane</keyword>
<keyword evidence="5 7" id="KW-1133">Transmembrane helix</keyword>
<comment type="subcellular location">
    <subcellularLocation>
        <location evidence="1 7">Cell membrane</location>
        <topology evidence="1 7">Multi-pass membrane protein</topology>
    </subcellularLocation>
</comment>
<gene>
    <name evidence="9" type="ORF">J2T57_002858</name>
</gene>
<evidence type="ECO:0000256" key="3">
    <source>
        <dbReference type="ARBA" id="ARBA00022475"/>
    </source>
</evidence>
<dbReference type="Pfam" id="PF09335">
    <property type="entry name" value="VTT_dom"/>
    <property type="match status" value="1"/>
</dbReference>
<evidence type="ECO:0000256" key="7">
    <source>
        <dbReference type="RuleBase" id="RU367016"/>
    </source>
</evidence>
<protein>
    <submittedName>
        <fullName evidence="9">Membrane-associated protein</fullName>
    </submittedName>
</protein>
<keyword evidence="4 7" id="KW-0812">Transmembrane</keyword>
<evidence type="ECO:0000256" key="1">
    <source>
        <dbReference type="ARBA" id="ARBA00004651"/>
    </source>
</evidence>
<feature type="transmembrane region" description="Helical" evidence="7">
    <location>
        <begin position="22"/>
        <end position="50"/>
    </location>
</feature>
<evidence type="ECO:0000256" key="5">
    <source>
        <dbReference type="ARBA" id="ARBA00022989"/>
    </source>
</evidence>
<evidence type="ECO:0000259" key="8">
    <source>
        <dbReference type="Pfam" id="PF09335"/>
    </source>
</evidence>
<dbReference type="EMBL" id="JALJXV010000007">
    <property type="protein sequence ID" value="MCP1675703.1"/>
    <property type="molecule type" value="Genomic_DNA"/>
</dbReference>
<comment type="similarity">
    <text evidence="2 7">Belongs to the DedA family.</text>
</comment>
<dbReference type="RefSeq" id="WP_253479387.1">
    <property type="nucleotide sequence ID" value="NZ_JALJXV010000007.1"/>
</dbReference>
<reference evidence="9" key="1">
    <citation type="submission" date="2022-03" db="EMBL/GenBank/DDBJ databases">
        <title>Genomic Encyclopedia of Type Strains, Phase III (KMG-III): the genomes of soil and plant-associated and newly described type strains.</title>
        <authorList>
            <person name="Whitman W."/>
        </authorList>
    </citation>
    <scope>NUCLEOTIDE SEQUENCE</scope>
    <source>
        <strain evidence="9">ANL 6-2</strain>
    </source>
</reference>
<evidence type="ECO:0000256" key="4">
    <source>
        <dbReference type="ARBA" id="ARBA00022692"/>
    </source>
</evidence>
<evidence type="ECO:0000313" key="10">
    <source>
        <dbReference type="Proteomes" id="UP001205843"/>
    </source>
</evidence>
<dbReference type="PANTHER" id="PTHR30353:SF15">
    <property type="entry name" value="INNER MEMBRANE PROTEIN YABI"/>
    <property type="match status" value="1"/>
</dbReference>
<evidence type="ECO:0000256" key="2">
    <source>
        <dbReference type="ARBA" id="ARBA00010792"/>
    </source>
</evidence>
<dbReference type="AlphaFoldDB" id="A0AAE3G7C2"/>
<feature type="transmembrane region" description="Helical" evidence="7">
    <location>
        <begin position="103"/>
        <end position="122"/>
    </location>
</feature>
<evidence type="ECO:0000313" key="9">
    <source>
        <dbReference type="EMBL" id="MCP1675703.1"/>
    </source>
</evidence>
<comment type="caution">
    <text evidence="9">The sequence shown here is derived from an EMBL/GenBank/DDBJ whole genome shotgun (WGS) entry which is preliminary data.</text>
</comment>
<organism evidence="9 10">
    <name type="scientific">Natronocella acetinitrilica</name>
    <dbReference type="NCBI Taxonomy" id="414046"/>
    <lineage>
        <taxon>Bacteria</taxon>
        <taxon>Pseudomonadati</taxon>
        <taxon>Pseudomonadota</taxon>
        <taxon>Gammaproteobacteria</taxon>
        <taxon>Chromatiales</taxon>
        <taxon>Ectothiorhodospiraceae</taxon>
        <taxon>Natronocella</taxon>
    </lineage>
</organism>
<feature type="transmembrane region" description="Helical" evidence="7">
    <location>
        <begin position="56"/>
        <end position="77"/>
    </location>
</feature>
<keyword evidence="10" id="KW-1185">Reference proteome</keyword>
<dbReference type="PANTHER" id="PTHR30353">
    <property type="entry name" value="INNER MEMBRANE PROTEIN DEDA-RELATED"/>
    <property type="match status" value="1"/>
</dbReference>
<keyword evidence="3 7" id="KW-1003">Cell membrane</keyword>
<dbReference type="InterPro" id="IPR032818">
    <property type="entry name" value="DedA-like"/>
</dbReference>
<dbReference type="InterPro" id="IPR032816">
    <property type="entry name" value="VTT_dom"/>
</dbReference>
<sequence length="169" mass="18776">MIDSILAWAGEHREQAVFLVPLLAFMETCVGVGLIVPSLLIVVVTSVFYANDWANIWLMAAMAMVGSSLGDHVGYYAGRGIGQRIHGWRIIQRNAKRWERAETMVRSYGVFAIFIGRFIPAIRSLVPAMMGVTRFDRLRYTLYDVAACSLWALGLVAIVQGAHTLFLPS</sequence>
<name>A0AAE3G7C2_9GAMM</name>